<feature type="binding site" evidence="6">
    <location>
        <position position="51"/>
    </location>
    <ligand>
        <name>[4Fe-4S] cluster</name>
        <dbReference type="ChEBI" id="CHEBI:49883"/>
        <note>4Fe-4S-S-AdoMet</note>
    </ligand>
</feature>
<evidence type="ECO:0000313" key="8">
    <source>
        <dbReference type="EMBL" id="SHE71377.1"/>
    </source>
</evidence>
<comment type="cofactor">
    <cofactor evidence="6">
        <name>[4Fe-4S] cluster</name>
        <dbReference type="ChEBI" id="CHEBI:49883"/>
    </cofactor>
    <text evidence="6">Binds 1 [4Fe-4S] cluster. The cluster is coordinated with 3 cysteines and an exchangeable S-adenosyl-L-methionine.</text>
</comment>
<keyword evidence="8" id="KW-0670">Pyruvate</keyword>
<evidence type="ECO:0000256" key="2">
    <source>
        <dbReference type="ARBA" id="ARBA00022691"/>
    </source>
</evidence>
<gene>
    <name evidence="8" type="ORF">SAMN02745164_00991</name>
</gene>
<dbReference type="SFLD" id="SFLDS00029">
    <property type="entry name" value="Radical_SAM"/>
    <property type="match status" value="1"/>
</dbReference>
<evidence type="ECO:0000256" key="5">
    <source>
        <dbReference type="ARBA" id="ARBA00023014"/>
    </source>
</evidence>
<dbReference type="Pfam" id="PF04055">
    <property type="entry name" value="Radical_SAM"/>
    <property type="match status" value="1"/>
</dbReference>
<dbReference type="PROSITE" id="PS51918">
    <property type="entry name" value="RADICAL_SAM"/>
    <property type="match status" value="1"/>
</dbReference>
<dbReference type="InterPro" id="IPR016431">
    <property type="entry name" value="Pyrv-formate_lyase-activ_prd"/>
</dbReference>
<proteinExistence type="predicted"/>
<dbReference type="Gene3D" id="3.20.20.70">
    <property type="entry name" value="Aldolase class I"/>
    <property type="match status" value="1"/>
</dbReference>
<keyword evidence="1" id="KW-0004">4Fe-4S</keyword>
<dbReference type="SUPFAM" id="SSF102114">
    <property type="entry name" value="Radical SAM enzymes"/>
    <property type="match status" value="1"/>
</dbReference>
<dbReference type="PANTHER" id="PTHR30352:SF5">
    <property type="entry name" value="PYRUVATE FORMATE-LYASE 1-ACTIVATING ENZYME"/>
    <property type="match status" value="1"/>
</dbReference>
<name>A0A1M4VR98_MARH1</name>
<dbReference type="InterPro" id="IPR027596">
    <property type="entry name" value="AmmeMemoSam_rS"/>
</dbReference>
<comment type="caution">
    <text evidence="8">The sequence shown here is derived from an EMBL/GenBank/DDBJ whole genome shotgun (WGS) entry which is preliminary data.</text>
</comment>
<dbReference type="InterPro" id="IPR013785">
    <property type="entry name" value="Aldolase_TIM"/>
</dbReference>
<dbReference type="SMART" id="SM00729">
    <property type="entry name" value="Elp3"/>
    <property type="match status" value="1"/>
</dbReference>
<dbReference type="CDD" id="cd01335">
    <property type="entry name" value="Radical_SAM"/>
    <property type="match status" value="1"/>
</dbReference>
<keyword evidence="2 6" id="KW-0949">S-adenosyl-L-methionine</keyword>
<keyword evidence="9" id="KW-1185">Reference proteome</keyword>
<evidence type="ECO:0000256" key="4">
    <source>
        <dbReference type="ARBA" id="ARBA00023004"/>
    </source>
</evidence>
<keyword evidence="5 6" id="KW-0411">Iron-sulfur</keyword>
<organism evidence="8 9">
    <name type="scientific">Marinitoga hydrogenitolerans (strain DSM 16785 / JCM 12826 / AT1271)</name>
    <dbReference type="NCBI Taxonomy" id="1122195"/>
    <lineage>
        <taxon>Bacteria</taxon>
        <taxon>Thermotogati</taxon>
        <taxon>Thermotogota</taxon>
        <taxon>Thermotogae</taxon>
        <taxon>Petrotogales</taxon>
        <taxon>Petrotogaceae</taxon>
        <taxon>Marinitoga</taxon>
    </lineage>
</organism>
<keyword evidence="4 6" id="KW-0408">Iron</keyword>
<keyword evidence="3 6" id="KW-0479">Metal-binding</keyword>
<dbReference type="AlphaFoldDB" id="A0A1M4VR98"/>
<dbReference type="NCBIfam" id="TIGR04337">
    <property type="entry name" value="AmmeMemoSam_rS"/>
    <property type="match status" value="1"/>
</dbReference>
<dbReference type="EMBL" id="FQUI01000012">
    <property type="protein sequence ID" value="SHE71377.1"/>
    <property type="molecule type" value="Genomic_DNA"/>
</dbReference>
<dbReference type="PIRSF" id="PIRSF004869">
    <property type="entry name" value="PflX_prd"/>
    <property type="match status" value="1"/>
</dbReference>
<evidence type="ECO:0000256" key="6">
    <source>
        <dbReference type="PIRSR" id="PIRSR004869-50"/>
    </source>
</evidence>
<dbReference type="STRING" id="1122195.SAMN02745164_00991"/>
<dbReference type="InterPro" id="IPR006638">
    <property type="entry name" value="Elp3/MiaA/NifB-like_rSAM"/>
</dbReference>
<reference evidence="8" key="1">
    <citation type="submission" date="2016-11" db="EMBL/GenBank/DDBJ databases">
        <authorList>
            <person name="Varghese N."/>
            <person name="Submissions S."/>
        </authorList>
    </citation>
    <scope>NUCLEOTIDE SEQUENCE [LARGE SCALE GENOMIC DNA]</scope>
    <source>
        <strain evidence="8">DSM 16785</strain>
    </source>
</reference>
<feature type="binding site" evidence="6">
    <location>
        <position position="54"/>
    </location>
    <ligand>
        <name>[4Fe-4S] cluster</name>
        <dbReference type="ChEBI" id="CHEBI:49883"/>
        <note>4Fe-4S-S-AdoMet</note>
    </ligand>
</feature>
<dbReference type="PANTHER" id="PTHR30352">
    <property type="entry name" value="PYRUVATE FORMATE-LYASE-ACTIVATING ENZYME"/>
    <property type="match status" value="1"/>
</dbReference>
<dbReference type="SFLD" id="SFLDG01101">
    <property type="entry name" value="Uncharacterised_Radical_SAM_Su"/>
    <property type="match status" value="1"/>
</dbReference>
<evidence type="ECO:0000313" key="9">
    <source>
        <dbReference type="Proteomes" id="UP000184334"/>
    </source>
</evidence>
<dbReference type="InterPro" id="IPR058240">
    <property type="entry name" value="rSAM_sf"/>
</dbReference>
<dbReference type="GO" id="GO:0016829">
    <property type="term" value="F:lyase activity"/>
    <property type="evidence" value="ECO:0007669"/>
    <property type="project" value="UniProtKB-KW"/>
</dbReference>
<accession>A0A1M4VR98</accession>
<dbReference type="InterPro" id="IPR034457">
    <property type="entry name" value="Organic_radical-activating"/>
</dbReference>
<feature type="binding site" evidence="6">
    <location>
        <position position="47"/>
    </location>
    <ligand>
        <name>[4Fe-4S] cluster</name>
        <dbReference type="ChEBI" id="CHEBI:49883"/>
        <note>4Fe-4S-S-AdoMet</note>
    </ligand>
</feature>
<dbReference type="GO" id="GO:0051539">
    <property type="term" value="F:4 iron, 4 sulfur cluster binding"/>
    <property type="evidence" value="ECO:0007669"/>
    <property type="project" value="UniProtKB-KW"/>
</dbReference>
<keyword evidence="8" id="KW-0456">Lyase</keyword>
<protein>
    <submittedName>
        <fullName evidence="8">Pyruvate formate lyase activating enzyme</fullName>
    </submittedName>
</protein>
<evidence type="ECO:0000259" key="7">
    <source>
        <dbReference type="PROSITE" id="PS51918"/>
    </source>
</evidence>
<evidence type="ECO:0000256" key="1">
    <source>
        <dbReference type="ARBA" id="ARBA00022485"/>
    </source>
</evidence>
<evidence type="ECO:0000256" key="3">
    <source>
        <dbReference type="ARBA" id="ARBA00022723"/>
    </source>
</evidence>
<dbReference type="Proteomes" id="UP000184334">
    <property type="component" value="Unassembled WGS sequence"/>
</dbReference>
<dbReference type="InterPro" id="IPR007197">
    <property type="entry name" value="rSAM"/>
</dbReference>
<dbReference type="GO" id="GO:0046872">
    <property type="term" value="F:metal ion binding"/>
    <property type="evidence" value="ECO:0007669"/>
    <property type="project" value="UniProtKB-KW"/>
</dbReference>
<sequence>MRKNIKGELISLNYGEVTALNIDPIEKKPLFHFYPGKSAFSIGTWGCNFKCAFCQNYEISQERPSGIYKLKPEEIVKIVEDRNIKIVAFTYSEPIVWFEYIYETAKLLKEKDIKTALVTNGYINKDPMKKIMPYIDAMNIDLKGFNVEFYKKIIGGKKEPVMENIKLAVENNIHIEITTLIVTNGNDNINELKEMFKWIGNISKNIPLHLSRYYPVYKYHEPPTDIEKLKYIYNIAKEYLNYVYLGNVWDEKYESTYCPECKTLLIKREGYNISIQNIDDKGRCKNCSKKIPVII</sequence>
<feature type="domain" description="Radical SAM core" evidence="7">
    <location>
        <begin position="32"/>
        <end position="247"/>
    </location>
</feature>